<reference evidence="4 5" key="1">
    <citation type="submission" date="2016-05" db="EMBL/GenBank/DDBJ databases">
        <authorList>
            <person name="Naeem Raeece"/>
        </authorList>
    </citation>
    <scope>NUCLEOTIDE SEQUENCE [LARGE SCALE GENOMIC DNA]</scope>
</reference>
<evidence type="ECO:0000256" key="1">
    <source>
        <dbReference type="SAM" id="MobiDB-lite"/>
    </source>
</evidence>
<dbReference type="Proteomes" id="UP000078560">
    <property type="component" value="Unassembled WGS sequence"/>
</dbReference>
<evidence type="ECO:0000313" key="5">
    <source>
        <dbReference type="Proteomes" id="UP000078560"/>
    </source>
</evidence>
<feature type="compositionally biased region" description="Basic residues" evidence="1">
    <location>
        <begin position="76"/>
        <end position="87"/>
    </location>
</feature>
<evidence type="ECO:0000313" key="2">
    <source>
        <dbReference type="EMBL" id="SBS88358.1"/>
    </source>
</evidence>
<feature type="compositionally biased region" description="Basic and acidic residues" evidence="1">
    <location>
        <begin position="23"/>
        <end position="40"/>
    </location>
</feature>
<protein>
    <submittedName>
        <fullName evidence="2">Uncharacterized protein</fullName>
    </submittedName>
</protein>
<dbReference type="EMBL" id="FLQV01000813">
    <property type="protein sequence ID" value="SBS98225.1"/>
    <property type="molecule type" value="Genomic_DNA"/>
</dbReference>
<sequence length="108" mass="12194">MHAEGGFLFFPLLHSTAKKSNKREKCTGARESNAHKEESRQPTCNRRGSGRGCDCHCSYRIGTATSSSKMEQAEKKKTKVVYKKHKGQHETARGKKNKKDVEKGEKKK</sequence>
<reference evidence="2" key="2">
    <citation type="submission" date="2016-05" db="EMBL/GenBank/DDBJ databases">
        <authorList>
            <person name="Lavstsen T."/>
            <person name="Jespersen J.S."/>
        </authorList>
    </citation>
    <scope>NUCLEOTIDE SEQUENCE [LARGE SCALE GENOMIC DNA]</scope>
</reference>
<proteinExistence type="predicted"/>
<feature type="compositionally biased region" description="Basic and acidic residues" evidence="1">
    <location>
        <begin position="88"/>
        <end position="108"/>
    </location>
</feature>
<feature type="region of interest" description="Disordered" evidence="1">
    <location>
        <begin position="18"/>
        <end position="51"/>
    </location>
</feature>
<dbReference type="AlphaFoldDB" id="A0A1A8W5W5"/>
<accession>A0A1A8W5W5</accession>
<name>A0A1A8W5W5_PLAOA</name>
<feature type="region of interest" description="Disordered" evidence="1">
    <location>
        <begin position="66"/>
        <end position="108"/>
    </location>
</feature>
<gene>
    <name evidence="3" type="ORF">POVCU1_044480</name>
    <name evidence="2" type="ORF">POVCU2_0047980</name>
</gene>
<evidence type="ECO:0000313" key="4">
    <source>
        <dbReference type="Proteomes" id="UP000078546"/>
    </source>
</evidence>
<organism evidence="2 5">
    <name type="scientific">Plasmodium ovale curtisi</name>
    <dbReference type="NCBI Taxonomy" id="864141"/>
    <lineage>
        <taxon>Eukaryota</taxon>
        <taxon>Sar</taxon>
        <taxon>Alveolata</taxon>
        <taxon>Apicomplexa</taxon>
        <taxon>Aconoidasida</taxon>
        <taxon>Haemosporida</taxon>
        <taxon>Plasmodiidae</taxon>
        <taxon>Plasmodium</taxon>
        <taxon>Plasmodium (Plasmodium)</taxon>
    </lineage>
</organism>
<dbReference type="EMBL" id="FLQU01000630">
    <property type="protein sequence ID" value="SBS88358.1"/>
    <property type="molecule type" value="Genomic_DNA"/>
</dbReference>
<evidence type="ECO:0000313" key="3">
    <source>
        <dbReference type="EMBL" id="SBS98225.1"/>
    </source>
</evidence>
<dbReference type="Proteomes" id="UP000078546">
    <property type="component" value="Unassembled WGS sequence"/>
</dbReference>